<dbReference type="AlphaFoldDB" id="A0AAV6FIR4"/>
<gene>
    <name evidence="1" type="ORF">AALO_G00287790</name>
</gene>
<comment type="caution">
    <text evidence="1">The sequence shown here is derived from an EMBL/GenBank/DDBJ whole genome shotgun (WGS) entry which is preliminary data.</text>
</comment>
<protein>
    <submittedName>
        <fullName evidence="1">Uncharacterized protein</fullName>
    </submittedName>
</protein>
<evidence type="ECO:0000313" key="2">
    <source>
        <dbReference type="Proteomes" id="UP000823561"/>
    </source>
</evidence>
<accession>A0AAV6FIR4</accession>
<name>A0AAV6FIR4_9TELE</name>
<evidence type="ECO:0000313" key="1">
    <source>
        <dbReference type="EMBL" id="KAG5261736.1"/>
    </source>
</evidence>
<sequence length="580" mass="64767">MFDWLGATFNLFNFIGPEPPPPSITDIGFQALQNHMDTLLLFIYVILHVGTSYLPVFLEDDTLDVMILDLLKKCAEGNIMDSSERTLRLALCHLSRIERLLETDYSPEDSSDPTCAGSCHEQTTSCWGGNTKGMEDGYLNNTATNQDSGELKISFWTQSPLDHVPCSEPMATSTTGNNTNQEQLQGPQTVFLPCCESRIKNTIAHKRWRWAFLMVQIVRMLAASIPARLKPPTPASPQAKTKTVKTAFRSPVFFTQKLRNFSESKAANSIPSPILMFSQAIRPPFVTERVWQKLEAHVRRKTSQRLWGFPNPVIKYVGDHALQLHAGDGRPVWNTVKPWNPEAQIGLCLKRTGEVSEKLQNLSEPARKEQAGALVCSKQLAEHPEILRAASPSVALDGVLEEVTSLKRRLENKLRRKFLEVKLCTIPGKVLQSYHTAPYVAKNQKLYFAAIYSGDLLDPGESSVRMDQSPSGSVDIMVVSVAWMPFSLSTTGLYSDWKSMKCNSNSAASKTRHPLIFPPRITSRPFRDAAVDPPHRRVAVVDRAAPASTREVGDPVLGIYTDNKARQAFTKPILTMYQKN</sequence>
<dbReference type="Proteomes" id="UP000823561">
    <property type="component" value="Chromosome 23"/>
</dbReference>
<proteinExistence type="predicted"/>
<reference evidence="1" key="1">
    <citation type="submission" date="2020-10" db="EMBL/GenBank/DDBJ databases">
        <title>Chromosome-scale genome assembly of the Allis shad, Alosa alosa.</title>
        <authorList>
            <person name="Margot Z."/>
            <person name="Christophe K."/>
            <person name="Cabau C."/>
            <person name="Louis A."/>
            <person name="Berthelot C."/>
            <person name="Parey E."/>
            <person name="Roest Crollius H."/>
            <person name="Montfort J."/>
            <person name="Robinson-Rechavi M."/>
            <person name="Bucao C."/>
            <person name="Bouchez O."/>
            <person name="Gislard M."/>
            <person name="Lluch J."/>
            <person name="Milhes M."/>
            <person name="Lampietro C."/>
            <person name="Lopez Roques C."/>
            <person name="Donnadieu C."/>
            <person name="Braasch I."/>
            <person name="Desvignes T."/>
            <person name="Postlethwait J."/>
            <person name="Bobe J."/>
            <person name="Guiguen Y."/>
        </authorList>
    </citation>
    <scope>NUCLEOTIDE SEQUENCE</scope>
    <source>
        <strain evidence="1">M-15738</strain>
        <tissue evidence="1">Blood</tissue>
    </source>
</reference>
<keyword evidence="2" id="KW-1185">Reference proteome</keyword>
<organism evidence="1 2">
    <name type="scientific">Alosa alosa</name>
    <name type="common">allis shad</name>
    <dbReference type="NCBI Taxonomy" id="278164"/>
    <lineage>
        <taxon>Eukaryota</taxon>
        <taxon>Metazoa</taxon>
        <taxon>Chordata</taxon>
        <taxon>Craniata</taxon>
        <taxon>Vertebrata</taxon>
        <taxon>Euteleostomi</taxon>
        <taxon>Actinopterygii</taxon>
        <taxon>Neopterygii</taxon>
        <taxon>Teleostei</taxon>
        <taxon>Clupei</taxon>
        <taxon>Clupeiformes</taxon>
        <taxon>Clupeoidei</taxon>
        <taxon>Clupeidae</taxon>
        <taxon>Alosa</taxon>
    </lineage>
</organism>
<dbReference type="EMBL" id="JADWDJ010000023">
    <property type="protein sequence ID" value="KAG5261736.1"/>
    <property type="molecule type" value="Genomic_DNA"/>
</dbReference>